<feature type="region of interest" description="Disordered" evidence="1">
    <location>
        <begin position="1"/>
        <end position="23"/>
    </location>
</feature>
<accession>A0A1W1EJD3</accession>
<evidence type="ECO:0008006" key="3">
    <source>
        <dbReference type="Google" id="ProtNLM"/>
    </source>
</evidence>
<organism evidence="2">
    <name type="scientific">hydrothermal vent metagenome</name>
    <dbReference type="NCBI Taxonomy" id="652676"/>
    <lineage>
        <taxon>unclassified sequences</taxon>
        <taxon>metagenomes</taxon>
        <taxon>ecological metagenomes</taxon>
    </lineage>
</organism>
<evidence type="ECO:0000256" key="1">
    <source>
        <dbReference type="SAM" id="MobiDB-lite"/>
    </source>
</evidence>
<dbReference type="AlphaFoldDB" id="A0A1W1EJD3"/>
<name>A0A1W1EJD3_9ZZZZ</name>
<dbReference type="NCBIfam" id="TIGR02276">
    <property type="entry name" value="beta_rpt_yvtn"/>
    <property type="match status" value="1"/>
</dbReference>
<sequence>MGIIFSGCSNSDSNNNTTTHTTNSIQKNTRAYFGDKENNKIEIVDVENMKLIDEIYTGHQKTYSAEVIKIHGQGHTNNKKMYVANRGSNAIDVIDTLTNSIITTIDLPFYPRSIDVQKDTGLVSVSGTNKPMIAIIDGNTDRLLATTGRDIVTYPTTTGHSYVSSGTLASGHPHWLDRDHFVLIDREALNIVTYKLVNDGSSYSIEKINELTTPSPVHNLIPPEIHGDQGEQHGNNSIIYPIFYATAEGSNSNYPSVMKLYFSPNEGLKLLENLELKKDGLSKDIMGIHHLNFIKTTKKIYVGSNENTLFIVDYSQTPMKIIKTLQAGKGAGHTAQMEHGLVGNISVVINHKDRFITLINTDNDTKIVDINVSNVSEDKIGNVQTQSHPKYHFSQDGRYFYLFLTEEGALVKVDLTTQRVVNRLDIGGKIAMGSFIENH</sequence>
<dbReference type="PANTHER" id="PTHR47197:SF3">
    <property type="entry name" value="DIHYDRO-HEME D1 DEHYDROGENASE"/>
    <property type="match status" value="1"/>
</dbReference>
<reference evidence="2" key="1">
    <citation type="submission" date="2016-10" db="EMBL/GenBank/DDBJ databases">
        <authorList>
            <person name="de Groot N.N."/>
        </authorList>
    </citation>
    <scope>NUCLEOTIDE SEQUENCE</scope>
</reference>
<dbReference type="SUPFAM" id="SSF50969">
    <property type="entry name" value="YVTN repeat-like/Quinoprotein amine dehydrogenase"/>
    <property type="match status" value="1"/>
</dbReference>
<dbReference type="EMBL" id="FRYL01000023">
    <property type="protein sequence ID" value="SHO80973.1"/>
    <property type="molecule type" value="Genomic_DNA"/>
</dbReference>
<proteinExistence type="predicted"/>
<dbReference type="Gene3D" id="2.130.10.10">
    <property type="entry name" value="YVTN repeat-like/Quinoprotein amine dehydrogenase"/>
    <property type="match status" value="2"/>
</dbReference>
<dbReference type="InterPro" id="IPR051200">
    <property type="entry name" value="Host-pathogen_enzymatic-act"/>
</dbReference>
<dbReference type="PANTHER" id="PTHR47197">
    <property type="entry name" value="PROTEIN NIRF"/>
    <property type="match status" value="1"/>
</dbReference>
<protein>
    <recommendedName>
        <fullName evidence="3">YncE family protein</fullName>
    </recommendedName>
</protein>
<gene>
    <name evidence="2" type="ORF">MNB_SV-15-25</name>
</gene>
<dbReference type="InterPro" id="IPR011964">
    <property type="entry name" value="YVTN_b-propeller_repeat"/>
</dbReference>
<dbReference type="InterPro" id="IPR015943">
    <property type="entry name" value="WD40/YVTN_repeat-like_dom_sf"/>
</dbReference>
<dbReference type="InterPro" id="IPR011044">
    <property type="entry name" value="Quino_amine_DH_bsu"/>
</dbReference>
<evidence type="ECO:0000313" key="2">
    <source>
        <dbReference type="EMBL" id="SHO80973.1"/>
    </source>
</evidence>